<dbReference type="Gene3D" id="1.10.8.60">
    <property type="match status" value="1"/>
</dbReference>
<dbReference type="PANTHER" id="PTHR30050:SF5">
    <property type="entry name" value="DNAA REGULATORY INACTIVATOR HDA"/>
    <property type="match status" value="1"/>
</dbReference>
<reference evidence="1 2" key="1">
    <citation type="submission" date="2020-08" db="EMBL/GenBank/DDBJ databases">
        <title>Genomic Encyclopedia of Type Strains, Phase IV (KMG-IV): sequencing the most valuable type-strain genomes for metagenomic binning, comparative biology and taxonomic classification.</title>
        <authorList>
            <person name="Goeker M."/>
        </authorList>
    </citation>
    <scope>NUCLEOTIDE SEQUENCE [LARGE SCALE GENOMIC DNA]</scope>
    <source>
        <strain evidence="1 2">DSM 27026</strain>
    </source>
</reference>
<dbReference type="GO" id="GO:0005886">
    <property type="term" value="C:plasma membrane"/>
    <property type="evidence" value="ECO:0007669"/>
    <property type="project" value="TreeGrafter"/>
</dbReference>
<dbReference type="Proteomes" id="UP000553706">
    <property type="component" value="Unassembled WGS sequence"/>
</dbReference>
<dbReference type="Gene3D" id="3.40.50.300">
    <property type="entry name" value="P-loop containing nucleotide triphosphate hydrolases"/>
    <property type="match status" value="1"/>
</dbReference>
<dbReference type="InterPro" id="IPR027417">
    <property type="entry name" value="P-loop_NTPase"/>
</dbReference>
<name>A0A840VRY8_9PROT</name>
<protein>
    <submittedName>
        <fullName evidence="1">Chromosomal replication initiation ATPase DnaA</fullName>
    </submittedName>
</protein>
<organism evidence="1 2">
    <name type="scientific">Acidocella aromatica</name>
    <dbReference type="NCBI Taxonomy" id="1303579"/>
    <lineage>
        <taxon>Bacteria</taxon>
        <taxon>Pseudomonadati</taxon>
        <taxon>Pseudomonadota</taxon>
        <taxon>Alphaproteobacteria</taxon>
        <taxon>Acetobacterales</taxon>
        <taxon>Acidocellaceae</taxon>
        <taxon>Acidocella</taxon>
    </lineage>
</organism>
<gene>
    <name evidence="1" type="ORF">HNP71_002370</name>
</gene>
<comment type="caution">
    <text evidence="1">The sequence shown here is derived from an EMBL/GenBank/DDBJ whole genome shotgun (WGS) entry which is preliminary data.</text>
</comment>
<dbReference type="AlphaFoldDB" id="A0A840VRY8"/>
<dbReference type="SUPFAM" id="SSF52540">
    <property type="entry name" value="P-loop containing nucleoside triphosphate hydrolases"/>
    <property type="match status" value="1"/>
</dbReference>
<dbReference type="RefSeq" id="WP_183267116.1">
    <property type="nucleotide sequence ID" value="NZ_JACHFJ010000012.1"/>
</dbReference>
<dbReference type="GO" id="GO:0006270">
    <property type="term" value="P:DNA replication initiation"/>
    <property type="evidence" value="ECO:0007669"/>
    <property type="project" value="TreeGrafter"/>
</dbReference>
<dbReference type="PANTHER" id="PTHR30050">
    <property type="entry name" value="CHROMOSOMAL REPLICATION INITIATOR PROTEIN DNAA"/>
    <property type="match status" value="1"/>
</dbReference>
<dbReference type="GO" id="GO:0003688">
    <property type="term" value="F:DNA replication origin binding"/>
    <property type="evidence" value="ECO:0007669"/>
    <property type="project" value="TreeGrafter"/>
</dbReference>
<evidence type="ECO:0000313" key="2">
    <source>
        <dbReference type="Proteomes" id="UP000553706"/>
    </source>
</evidence>
<keyword evidence="2" id="KW-1185">Reference proteome</keyword>
<sequence>MKQLSLPFVEEQDFAPEDFCPAPSNAQAREWLARPDAWSNGRLVLWGEAGCGKTHLLHLWAKANGATIVEGARLQGLIRPTGPVAVDDAELVPEPRALLHLLNAAAEAGFPVLMASRLPPMRMSYKLADLTSRLRAAQSVEIMPPEDELLEMLLSRLCAARQLQLSVPVRNLLLLYLPRAPAYYREAVARLDRAALDKGARITRVLVMEILEGLAEDE</sequence>
<dbReference type="EMBL" id="JACHFJ010000012">
    <property type="protein sequence ID" value="MBB5374100.1"/>
    <property type="molecule type" value="Genomic_DNA"/>
</dbReference>
<accession>A0A840VRY8</accession>
<evidence type="ECO:0000313" key="1">
    <source>
        <dbReference type="EMBL" id="MBB5374100.1"/>
    </source>
</evidence>
<proteinExistence type="predicted"/>